<dbReference type="AlphaFoldDB" id="A0A8D4VM13"/>
<accession>A0A8D4VM13</accession>
<evidence type="ECO:0000313" key="4">
    <source>
        <dbReference type="Proteomes" id="UP000824988"/>
    </source>
</evidence>
<keyword evidence="1" id="KW-0472">Membrane</keyword>
<keyword evidence="1" id="KW-1133">Transmembrane helix</keyword>
<sequence>MKQNNLMRASFAALLLASSMAGAATNNQEDFKPEVLYQDADYIASHKHVPLAASSASSQQSASKQEVSSAVAEKTASQGSDAMSQNYWLGLVIVGLGGLIFWSSKRSRSAEAPAYSAPVAQAGSSELTGVARYLAQTGGAVEAATGVARYLKAREESGASVASAALTGVARYLQNRG</sequence>
<gene>
    <name evidence="3" type="ORF">MoryE10_02080</name>
</gene>
<evidence type="ECO:0000256" key="2">
    <source>
        <dbReference type="SAM" id="SignalP"/>
    </source>
</evidence>
<evidence type="ECO:0000256" key="1">
    <source>
        <dbReference type="SAM" id="Phobius"/>
    </source>
</evidence>
<dbReference type="KEGG" id="moz:MoryE10_02080"/>
<dbReference type="EMBL" id="AP019782">
    <property type="protein sequence ID" value="BBL69602.1"/>
    <property type="molecule type" value="Genomic_DNA"/>
</dbReference>
<evidence type="ECO:0008006" key="5">
    <source>
        <dbReference type="Google" id="ProtNLM"/>
    </source>
</evidence>
<evidence type="ECO:0000313" key="3">
    <source>
        <dbReference type="EMBL" id="BBL69602.1"/>
    </source>
</evidence>
<keyword evidence="2" id="KW-0732">Signal</keyword>
<keyword evidence="1" id="KW-0812">Transmembrane</keyword>
<proteinExistence type="predicted"/>
<reference evidence="3" key="1">
    <citation type="submission" date="2019-06" db="EMBL/GenBank/DDBJ databases">
        <title>Complete genome sequence of Methylogaea oryzae strain JCM16910.</title>
        <authorList>
            <person name="Asakawa S."/>
        </authorList>
    </citation>
    <scope>NUCLEOTIDE SEQUENCE</scope>
    <source>
        <strain evidence="3">E10</strain>
    </source>
</reference>
<feature type="signal peptide" evidence="2">
    <location>
        <begin position="1"/>
        <end position="23"/>
    </location>
</feature>
<feature type="chain" id="PRO_5034086363" description="LPXTG cell wall anchor domain-containing protein" evidence="2">
    <location>
        <begin position="24"/>
        <end position="177"/>
    </location>
</feature>
<feature type="transmembrane region" description="Helical" evidence="1">
    <location>
        <begin position="87"/>
        <end position="104"/>
    </location>
</feature>
<organism evidence="3 4">
    <name type="scientific">Methylogaea oryzae</name>
    <dbReference type="NCBI Taxonomy" id="1295382"/>
    <lineage>
        <taxon>Bacteria</taxon>
        <taxon>Pseudomonadati</taxon>
        <taxon>Pseudomonadota</taxon>
        <taxon>Gammaproteobacteria</taxon>
        <taxon>Methylococcales</taxon>
        <taxon>Methylococcaceae</taxon>
        <taxon>Methylogaea</taxon>
    </lineage>
</organism>
<protein>
    <recommendedName>
        <fullName evidence="5">LPXTG cell wall anchor domain-containing protein</fullName>
    </recommendedName>
</protein>
<name>A0A8D4VM13_9GAMM</name>
<dbReference type="Proteomes" id="UP000824988">
    <property type="component" value="Chromosome"/>
</dbReference>
<keyword evidence="4" id="KW-1185">Reference proteome</keyword>